<keyword evidence="8" id="KW-1185">Reference proteome</keyword>
<dbReference type="EMBL" id="PPHD01013749">
    <property type="protein sequence ID" value="POI29885.1"/>
    <property type="molecule type" value="Genomic_DNA"/>
</dbReference>
<evidence type="ECO:0000256" key="5">
    <source>
        <dbReference type="SAM" id="MobiDB-lite"/>
    </source>
</evidence>
<evidence type="ECO:0000256" key="1">
    <source>
        <dbReference type="ARBA" id="ARBA00005234"/>
    </source>
</evidence>
<keyword evidence="2" id="KW-0645">Protease</keyword>
<dbReference type="GO" id="GO:0006508">
    <property type="term" value="P:proteolysis"/>
    <property type="evidence" value="ECO:0007669"/>
    <property type="project" value="UniProtKB-KW"/>
</dbReference>
<dbReference type="OrthoDB" id="1939479at2759"/>
<dbReference type="InterPro" id="IPR003653">
    <property type="entry name" value="Peptidase_C48_C"/>
</dbReference>
<evidence type="ECO:0000256" key="4">
    <source>
        <dbReference type="ARBA" id="ARBA00022807"/>
    </source>
</evidence>
<dbReference type="GO" id="GO:0080090">
    <property type="term" value="P:regulation of primary metabolic process"/>
    <property type="evidence" value="ECO:0007669"/>
    <property type="project" value="UniProtKB-ARBA"/>
</dbReference>
<keyword evidence="4" id="KW-0788">Thiol protease</keyword>
<dbReference type="AlphaFoldDB" id="A0A2P4T0L4"/>
<dbReference type="PANTHER" id="PTHR12606">
    <property type="entry name" value="SENTRIN/SUMO-SPECIFIC PROTEASE"/>
    <property type="match status" value="1"/>
</dbReference>
<dbReference type="PANTHER" id="PTHR12606:SF11">
    <property type="entry name" value="SENTRIN-SPECIFIC PROTEASE 2"/>
    <property type="match status" value="1"/>
</dbReference>
<gene>
    <name evidence="7" type="ORF">CIB84_006365</name>
</gene>
<dbReference type="GO" id="GO:0016929">
    <property type="term" value="F:deSUMOylase activity"/>
    <property type="evidence" value="ECO:0007669"/>
    <property type="project" value="TreeGrafter"/>
</dbReference>
<sequence length="403" mass="46221">MLICMFFSTVLSHLRKKILTRLNRKGEDQPPSAPYDPSSEIPSSPVLERLQIDNMPFESDAYFDRVILTLSPVTAPQSSNKNGKYYTEPTADDTLTPRPPIKNQDEPQPSTSGIGKTGRPWRTVEEMAAARTTLRKVPRPDLVLTESCPQVGVLTGPFPFNCFLQAMEKEIMDALDEGKPDEIMSSAFKLRLTREDIQTLGNQCWLNDEVVNFYMNLLMERGKKENYPSVYAFSTFFYPKLLSDGYSAVKRWTRNVNLFKQDIILVPIHVRSHWTLVVKMKSCFVLFCLNRQYLQEESWEKQNVKLTPSQWTLHSMESHEIPQQLNGSDCGVFMCKYADYVSRDKPITFTEVSQSYSQFQMNARMEELGKLCSCLLGLGWKFCTFLRSWCVVQGLELKVASAE</sequence>
<evidence type="ECO:0000256" key="3">
    <source>
        <dbReference type="ARBA" id="ARBA00022801"/>
    </source>
</evidence>
<dbReference type="GO" id="GO:0016926">
    <property type="term" value="P:protein desumoylation"/>
    <property type="evidence" value="ECO:0007669"/>
    <property type="project" value="TreeGrafter"/>
</dbReference>
<dbReference type="Gene3D" id="3.40.395.10">
    <property type="entry name" value="Adenoviral Proteinase, Chain A"/>
    <property type="match status" value="1"/>
</dbReference>
<dbReference type="Pfam" id="PF02902">
    <property type="entry name" value="Peptidase_C48"/>
    <property type="match status" value="2"/>
</dbReference>
<dbReference type="GO" id="GO:0060255">
    <property type="term" value="P:regulation of macromolecule metabolic process"/>
    <property type="evidence" value="ECO:0007669"/>
    <property type="project" value="UniProtKB-ARBA"/>
</dbReference>
<name>A0A2P4T0L4_BAMTH</name>
<evidence type="ECO:0000259" key="6">
    <source>
        <dbReference type="PROSITE" id="PS50600"/>
    </source>
</evidence>
<feature type="domain" description="Ubiquitin-like protease family profile" evidence="6">
    <location>
        <begin position="190"/>
        <end position="341"/>
    </location>
</feature>
<dbReference type="FunFam" id="3.40.395.10:FF:000001">
    <property type="entry name" value="Sentrin-specific protease 1"/>
    <property type="match status" value="1"/>
</dbReference>
<feature type="region of interest" description="Disordered" evidence="5">
    <location>
        <begin position="22"/>
        <end position="44"/>
    </location>
</feature>
<reference evidence="7 8" key="1">
    <citation type="submission" date="2018-01" db="EMBL/GenBank/DDBJ databases">
        <title>Comparison of the Chinese Bamboo Partridge and Red Junglefowl genome sequences highlights the importance of demography in genome evolution.</title>
        <authorList>
            <person name="Tiley G.P."/>
            <person name="Kimball R.T."/>
            <person name="Braun E.L."/>
            <person name="Burleigh J.G."/>
        </authorList>
    </citation>
    <scope>NUCLEOTIDE SEQUENCE [LARGE SCALE GENOMIC DNA]</scope>
    <source>
        <strain evidence="7">RTK389</strain>
        <tissue evidence="7">Blood</tissue>
    </source>
</reference>
<evidence type="ECO:0000313" key="8">
    <source>
        <dbReference type="Proteomes" id="UP000237246"/>
    </source>
</evidence>
<dbReference type="PROSITE" id="PS50600">
    <property type="entry name" value="ULP_PROTEASE"/>
    <property type="match status" value="1"/>
</dbReference>
<dbReference type="Proteomes" id="UP000237246">
    <property type="component" value="Unassembled WGS sequence"/>
</dbReference>
<dbReference type="GO" id="GO:0005634">
    <property type="term" value="C:nucleus"/>
    <property type="evidence" value="ECO:0007669"/>
    <property type="project" value="TreeGrafter"/>
</dbReference>
<protein>
    <recommendedName>
        <fullName evidence="6">Ubiquitin-like protease family profile domain-containing protein</fullName>
    </recommendedName>
</protein>
<evidence type="ECO:0000313" key="7">
    <source>
        <dbReference type="EMBL" id="POI29885.1"/>
    </source>
</evidence>
<comment type="similarity">
    <text evidence="1">Belongs to the peptidase C48 family.</text>
</comment>
<organism evidence="7 8">
    <name type="scientific">Bambusicola thoracicus</name>
    <name type="common">Chinese bamboo-partridge</name>
    <name type="synonym">Perdix thoracica</name>
    <dbReference type="NCBI Taxonomy" id="9083"/>
    <lineage>
        <taxon>Eukaryota</taxon>
        <taxon>Metazoa</taxon>
        <taxon>Chordata</taxon>
        <taxon>Craniata</taxon>
        <taxon>Vertebrata</taxon>
        <taxon>Euteleostomi</taxon>
        <taxon>Archelosauria</taxon>
        <taxon>Archosauria</taxon>
        <taxon>Dinosauria</taxon>
        <taxon>Saurischia</taxon>
        <taxon>Theropoda</taxon>
        <taxon>Coelurosauria</taxon>
        <taxon>Aves</taxon>
        <taxon>Neognathae</taxon>
        <taxon>Galloanserae</taxon>
        <taxon>Galliformes</taxon>
        <taxon>Phasianidae</taxon>
        <taxon>Perdicinae</taxon>
        <taxon>Bambusicola</taxon>
    </lineage>
</organism>
<dbReference type="SUPFAM" id="SSF54001">
    <property type="entry name" value="Cysteine proteinases"/>
    <property type="match status" value="1"/>
</dbReference>
<keyword evidence="3" id="KW-0378">Hydrolase</keyword>
<evidence type="ECO:0000256" key="2">
    <source>
        <dbReference type="ARBA" id="ARBA00022670"/>
    </source>
</evidence>
<accession>A0A2P4T0L4</accession>
<proteinExistence type="inferred from homology"/>
<dbReference type="InterPro" id="IPR038765">
    <property type="entry name" value="Papain-like_cys_pep_sf"/>
</dbReference>
<feature type="region of interest" description="Disordered" evidence="5">
    <location>
        <begin position="77"/>
        <end position="118"/>
    </location>
</feature>
<comment type="caution">
    <text evidence="7">The sequence shown here is derived from an EMBL/GenBank/DDBJ whole genome shotgun (WGS) entry which is preliminary data.</text>
</comment>